<dbReference type="RefSeq" id="WP_311651174.1">
    <property type="nucleotide sequence ID" value="NZ_JAVRHY010000005.1"/>
</dbReference>
<comment type="caution">
    <text evidence="2">The sequence shown here is derived from an EMBL/GenBank/DDBJ whole genome shotgun (WGS) entry which is preliminary data.</text>
</comment>
<dbReference type="InterPro" id="IPR051916">
    <property type="entry name" value="GPI-anchor_lipid_remodeler"/>
</dbReference>
<dbReference type="InterPro" id="IPR036691">
    <property type="entry name" value="Endo/exonu/phosph_ase_sf"/>
</dbReference>
<gene>
    <name evidence="2" type="ORF">RM531_06735</name>
</gene>
<keyword evidence="3" id="KW-1185">Reference proteome</keyword>
<evidence type="ECO:0000259" key="1">
    <source>
        <dbReference type="Pfam" id="PF03372"/>
    </source>
</evidence>
<sequence length="272" mass="29534">MSRPPGASRHAAELDLLSFNMQVGIGTKRYREYLTRGWRHLLPSLEVQENLARIGDLVAGYDIVGLQEIDAGSRRSGYENQMELLARRGGFSYWHSLVNRNLGHVAQHGLGLLARVRPFAVSEHALPGTLPGRGALLAQFGDPASPLAVVVTHLALTRGSRAQQLVALRRLVAPFEHVVVMADTNCSAGHLRRAPALADGALRVHGERLVTFPSWRPRRGIDHILTSPGMTVTHAEAVDVRLSDHRPVAMRVALPPDVAAGLARPEAVTDTA</sequence>
<dbReference type="Proteomes" id="UP001259982">
    <property type="component" value="Unassembled WGS sequence"/>
</dbReference>
<name>A0ABU3B7F0_9GAMM</name>
<accession>A0ABU3B7F0</accession>
<organism evidence="2 3">
    <name type="scientific">Spectribacter acetivorans</name>
    <dbReference type="NCBI Taxonomy" id="3075603"/>
    <lineage>
        <taxon>Bacteria</taxon>
        <taxon>Pseudomonadati</taxon>
        <taxon>Pseudomonadota</taxon>
        <taxon>Gammaproteobacteria</taxon>
        <taxon>Salinisphaerales</taxon>
        <taxon>Salinisphaeraceae</taxon>
        <taxon>Spectribacter</taxon>
    </lineage>
</organism>
<dbReference type="PANTHER" id="PTHR14859:SF15">
    <property type="entry name" value="ENDONUCLEASE_EXONUCLEASE_PHOSPHATASE DOMAIN-CONTAINING PROTEIN"/>
    <property type="match status" value="1"/>
</dbReference>
<reference evidence="2 3" key="1">
    <citation type="submission" date="2023-09" db="EMBL/GenBank/DDBJ databases">
        <authorList>
            <person name="Rey-Velasco X."/>
        </authorList>
    </citation>
    <scope>NUCLEOTIDE SEQUENCE [LARGE SCALE GENOMIC DNA]</scope>
    <source>
        <strain evidence="2 3">P385</strain>
    </source>
</reference>
<dbReference type="GO" id="GO:0004519">
    <property type="term" value="F:endonuclease activity"/>
    <property type="evidence" value="ECO:0007669"/>
    <property type="project" value="UniProtKB-KW"/>
</dbReference>
<dbReference type="InterPro" id="IPR005135">
    <property type="entry name" value="Endo/exonuclease/phosphatase"/>
</dbReference>
<dbReference type="SUPFAM" id="SSF56219">
    <property type="entry name" value="DNase I-like"/>
    <property type="match status" value="1"/>
</dbReference>
<dbReference type="Gene3D" id="3.60.10.10">
    <property type="entry name" value="Endonuclease/exonuclease/phosphatase"/>
    <property type="match status" value="1"/>
</dbReference>
<keyword evidence="2" id="KW-0540">Nuclease</keyword>
<protein>
    <submittedName>
        <fullName evidence="2">Endonuclease/exonuclease/phosphatase family protein</fullName>
    </submittedName>
</protein>
<dbReference type="Pfam" id="PF03372">
    <property type="entry name" value="Exo_endo_phos"/>
    <property type="match status" value="1"/>
</dbReference>
<feature type="domain" description="Endonuclease/exonuclease/phosphatase" evidence="1">
    <location>
        <begin position="17"/>
        <end position="245"/>
    </location>
</feature>
<evidence type="ECO:0000313" key="2">
    <source>
        <dbReference type="EMBL" id="MDT0618164.1"/>
    </source>
</evidence>
<evidence type="ECO:0000313" key="3">
    <source>
        <dbReference type="Proteomes" id="UP001259982"/>
    </source>
</evidence>
<proteinExistence type="predicted"/>
<keyword evidence="2" id="KW-0378">Hydrolase</keyword>
<dbReference type="EMBL" id="JAVRHY010000005">
    <property type="protein sequence ID" value="MDT0618164.1"/>
    <property type="molecule type" value="Genomic_DNA"/>
</dbReference>
<keyword evidence="2" id="KW-0255">Endonuclease</keyword>
<dbReference type="PANTHER" id="PTHR14859">
    <property type="entry name" value="CALCOFLUOR WHITE HYPERSENSITIVE PROTEIN PRECURSOR"/>
    <property type="match status" value="1"/>
</dbReference>